<organism evidence="2 3">
    <name type="scientific">Akkermansia muciniphila</name>
    <dbReference type="NCBI Taxonomy" id="239935"/>
    <lineage>
        <taxon>Bacteria</taxon>
        <taxon>Pseudomonadati</taxon>
        <taxon>Verrucomicrobiota</taxon>
        <taxon>Verrucomicrobiia</taxon>
        <taxon>Verrucomicrobiales</taxon>
        <taxon>Akkermansiaceae</taxon>
        <taxon>Akkermansia</taxon>
    </lineage>
</organism>
<feature type="transmembrane region" description="Helical" evidence="1">
    <location>
        <begin position="45"/>
        <end position="64"/>
    </location>
</feature>
<evidence type="ECO:0000256" key="1">
    <source>
        <dbReference type="SAM" id="Phobius"/>
    </source>
</evidence>
<dbReference type="RefSeq" id="WP_102714332.1">
    <property type="nucleotide sequence ID" value="NZ_CABMLK010000001.1"/>
</dbReference>
<keyword evidence="1" id="KW-0812">Transmembrane</keyword>
<evidence type="ECO:0000313" key="3">
    <source>
        <dbReference type="Proteomes" id="UP000236000"/>
    </source>
</evidence>
<reference evidence="2 3" key="1">
    <citation type="journal article" date="2017" name="BMC Genomics">
        <title>Genome sequencing of 39 Akkermansia muciniphila isolates reveals its population structure, genomic and functional diverisity, and global distribution in mammalian gut microbiotas.</title>
        <authorList>
            <person name="Guo X."/>
            <person name="Li S."/>
            <person name="Zhang J."/>
            <person name="Wu F."/>
            <person name="Li X."/>
            <person name="Wu D."/>
            <person name="Zhang M."/>
            <person name="Ou Z."/>
            <person name="Jie Z."/>
            <person name="Yan Q."/>
            <person name="Li P."/>
            <person name="Yi J."/>
            <person name="Peng Y."/>
        </authorList>
    </citation>
    <scope>NUCLEOTIDE SEQUENCE [LARGE SCALE GENOMIC DNA]</scope>
    <source>
        <strain evidence="2 3">GP24</strain>
    </source>
</reference>
<evidence type="ECO:0000313" key="2">
    <source>
        <dbReference type="EMBL" id="PNC17690.1"/>
    </source>
</evidence>
<feature type="transmembrane region" description="Helical" evidence="1">
    <location>
        <begin position="70"/>
        <end position="89"/>
    </location>
</feature>
<name>A0A2N8HCS0_9BACT</name>
<keyword evidence="1" id="KW-0472">Membrane</keyword>
<feature type="transmembrane region" description="Helical" evidence="1">
    <location>
        <begin position="101"/>
        <end position="120"/>
    </location>
</feature>
<dbReference type="OrthoDB" id="197632at2"/>
<comment type="caution">
    <text evidence="2">The sequence shown here is derived from an EMBL/GenBank/DDBJ whole genome shotgun (WGS) entry which is preliminary data.</text>
</comment>
<dbReference type="AlphaFoldDB" id="A0A2N8HCS0"/>
<sequence length="126" mass="14205">MYIPTQEERYAKKGFISLILCVVVPSCLYVSLLSKQLMMVRGHEWEAIMKIFLAFTYPLAALFAMTGIPFFWWSVGISLAVHAGIVIWLKTAPRLSPKKAICIALCVGMLDFLFVKIFPFPAQIMG</sequence>
<keyword evidence="1" id="KW-1133">Transmembrane helix</keyword>
<accession>A0A2N8HCS0</accession>
<proteinExistence type="predicted"/>
<dbReference type="Proteomes" id="UP000236000">
    <property type="component" value="Unassembled WGS sequence"/>
</dbReference>
<protein>
    <submittedName>
        <fullName evidence="2">Uncharacterized protein</fullName>
    </submittedName>
</protein>
<gene>
    <name evidence="2" type="ORF">CXU22_08040</name>
</gene>
<dbReference type="EMBL" id="PJKA01000012">
    <property type="protein sequence ID" value="PNC17690.1"/>
    <property type="molecule type" value="Genomic_DNA"/>
</dbReference>
<feature type="transmembrane region" description="Helical" evidence="1">
    <location>
        <begin position="15"/>
        <end position="33"/>
    </location>
</feature>